<sequence>MDTASSEYLFIEAFFGEESLFYQVFEGPFGVIDQHLDLTLPNCYDAVCLMLMICITRKHQLVMSNRRLPCLGTILIRLSSFCGHVSR</sequence>
<evidence type="ECO:0000259" key="1">
    <source>
        <dbReference type="Pfam" id="PF20655"/>
    </source>
</evidence>
<dbReference type="GO" id="GO:0000938">
    <property type="term" value="C:GARP complex"/>
    <property type="evidence" value="ECO:0007669"/>
    <property type="project" value="TreeGrafter"/>
</dbReference>
<dbReference type="GO" id="GO:0019905">
    <property type="term" value="F:syntaxin binding"/>
    <property type="evidence" value="ECO:0007669"/>
    <property type="project" value="TreeGrafter"/>
</dbReference>
<dbReference type="PANTHER" id="PTHR14190:SF11">
    <property type="entry name" value="OS10G0488300 PROTEIN"/>
    <property type="match status" value="1"/>
</dbReference>
<feature type="domain" description="Vps52 C-terminal" evidence="1">
    <location>
        <begin position="1"/>
        <end position="72"/>
    </location>
</feature>
<protein>
    <recommendedName>
        <fullName evidence="1">Vps52 C-terminal domain-containing protein</fullName>
    </recommendedName>
</protein>
<dbReference type="Pfam" id="PF20655">
    <property type="entry name" value="Vps52_C"/>
    <property type="match status" value="1"/>
</dbReference>
<dbReference type="GO" id="GO:0042147">
    <property type="term" value="P:retrograde transport, endosome to Golgi"/>
    <property type="evidence" value="ECO:0007669"/>
    <property type="project" value="TreeGrafter"/>
</dbReference>
<name>A0A0A9DA52_ARUDO</name>
<proteinExistence type="predicted"/>
<dbReference type="EMBL" id="GBRH01212406">
    <property type="protein sequence ID" value="JAD85489.1"/>
    <property type="molecule type" value="Transcribed_RNA"/>
</dbReference>
<accession>A0A0A9DA52</accession>
<evidence type="ECO:0000313" key="2">
    <source>
        <dbReference type="EMBL" id="JAD85489.1"/>
    </source>
</evidence>
<dbReference type="AlphaFoldDB" id="A0A0A9DA52"/>
<dbReference type="GO" id="GO:0006896">
    <property type="term" value="P:Golgi to vacuole transport"/>
    <property type="evidence" value="ECO:0007669"/>
    <property type="project" value="TreeGrafter"/>
</dbReference>
<dbReference type="PANTHER" id="PTHR14190">
    <property type="entry name" value="SUPPRESSOR OF ACTIN MUTATIONS 2/VACUOLAR PROTEIN SORTING 52"/>
    <property type="match status" value="1"/>
</dbReference>
<dbReference type="InterPro" id="IPR048361">
    <property type="entry name" value="Vps52_C"/>
</dbReference>
<reference evidence="2" key="1">
    <citation type="submission" date="2014-09" db="EMBL/GenBank/DDBJ databases">
        <authorList>
            <person name="Magalhaes I.L.F."/>
            <person name="Oliveira U."/>
            <person name="Santos F.R."/>
            <person name="Vidigal T.H.D.A."/>
            <person name="Brescovit A.D."/>
            <person name="Santos A.J."/>
        </authorList>
    </citation>
    <scope>NUCLEOTIDE SEQUENCE</scope>
    <source>
        <tissue evidence="2">Shoot tissue taken approximately 20 cm above the soil surface</tissue>
    </source>
</reference>
<dbReference type="GO" id="GO:0032456">
    <property type="term" value="P:endocytic recycling"/>
    <property type="evidence" value="ECO:0007669"/>
    <property type="project" value="TreeGrafter"/>
</dbReference>
<dbReference type="InterPro" id="IPR007258">
    <property type="entry name" value="Vps52"/>
</dbReference>
<organism evidence="2">
    <name type="scientific">Arundo donax</name>
    <name type="common">Giant reed</name>
    <name type="synonym">Donax arundinaceus</name>
    <dbReference type="NCBI Taxonomy" id="35708"/>
    <lineage>
        <taxon>Eukaryota</taxon>
        <taxon>Viridiplantae</taxon>
        <taxon>Streptophyta</taxon>
        <taxon>Embryophyta</taxon>
        <taxon>Tracheophyta</taxon>
        <taxon>Spermatophyta</taxon>
        <taxon>Magnoliopsida</taxon>
        <taxon>Liliopsida</taxon>
        <taxon>Poales</taxon>
        <taxon>Poaceae</taxon>
        <taxon>PACMAD clade</taxon>
        <taxon>Arundinoideae</taxon>
        <taxon>Arundineae</taxon>
        <taxon>Arundo</taxon>
    </lineage>
</organism>
<reference evidence="2" key="2">
    <citation type="journal article" date="2015" name="Data Brief">
        <title>Shoot transcriptome of the giant reed, Arundo donax.</title>
        <authorList>
            <person name="Barrero R.A."/>
            <person name="Guerrero F.D."/>
            <person name="Moolhuijzen P."/>
            <person name="Goolsby J.A."/>
            <person name="Tidwell J."/>
            <person name="Bellgard S.E."/>
            <person name="Bellgard M.I."/>
        </authorList>
    </citation>
    <scope>NUCLEOTIDE SEQUENCE</scope>
    <source>
        <tissue evidence="2">Shoot tissue taken approximately 20 cm above the soil surface</tissue>
    </source>
</reference>
<dbReference type="GO" id="GO:0005829">
    <property type="term" value="C:cytosol"/>
    <property type="evidence" value="ECO:0007669"/>
    <property type="project" value="GOC"/>
</dbReference>